<organism evidence="2 3">
    <name type="scientific">Breznakia pachnodae</name>
    <dbReference type="NCBI Taxonomy" id="265178"/>
    <lineage>
        <taxon>Bacteria</taxon>
        <taxon>Bacillati</taxon>
        <taxon>Bacillota</taxon>
        <taxon>Erysipelotrichia</taxon>
        <taxon>Erysipelotrichales</taxon>
        <taxon>Erysipelotrichaceae</taxon>
        <taxon>Breznakia</taxon>
    </lineage>
</organism>
<sequence>MIIRDFEERDKREYIEMSTAFYHSDASMEDGSEEQFVTTFVQVMKKSPYVRGLMIEHNHYIIGYALLGFFWCNGNESITILIDELYIKEEYRGNQYGREFFYWLESNYHLDDYTFTLEVNPRNEKALSFYKKLGYKKSKYIVMEKY</sequence>
<dbReference type="Pfam" id="PF00583">
    <property type="entry name" value="Acetyltransf_1"/>
    <property type="match status" value="1"/>
</dbReference>
<gene>
    <name evidence="2" type="ORF">J2S15_003083</name>
</gene>
<evidence type="ECO:0000259" key="1">
    <source>
        <dbReference type="PROSITE" id="PS51186"/>
    </source>
</evidence>
<protein>
    <submittedName>
        <fullName evidence="2">Ribosomal protein S18 acetylase RimI-like enzyme</fullName>
    </submittedName>
</protein>
<dbReference type="Gene3D" id="3.40.630.30">
    <property type="match status" value="1"/>
</dbReference>
<dbReference type="EMBL" id="JAUSUR010000006">
    <property type="protein sequence ID" value="MDQ0362329.1"/>
    <property type="molecule type" value="Genomic_DNA"/>
</dbReference>
<dbReference type="RefSeq" id="WP_307409849.1">
    <property type="nucleotide sequence ID" value="NZ_JAUSUR010000006.1"/>
</dbReference>
<proteinExistence type="predicted"/>
<comment type="caution">
    <text evidence="2">The sequence shown here is derived from an EMBL/GenBank/DDBJ whole genome shotgun (WGS) entry which is preliminary data.</text>
</comment>
<feature type="domain" description="N-acetyltransferase" evidence="1">
    <location>
        <begin position="1"/>
        <end position="146"/>
    </location>
</feature>
<dbReference type="CDD" id="cd04301">
    <property type="entry name" value="NAT_SF"/>
    <property type="match status" value="1"/>
</dbReference>
<dbReference type="InterPro" id="IPR000182">
    <property type="entry name" value="GNAT_dom"/>
</dbReference>
<evidence type="ECO:0000313" key="3">
    <source>
        <dbReference type="Proteomes" id="UP001230220"/>
    </source>
</evidence>
<keyword evidence="3" id="KW-1185">Reference proteome</keyword>
<name>A0ABU0E6J4_9FIRM</name>
<dbReference type="PROSITE" id="PS51186">
    <property type="entry name" value="GNAT"/>
    <property type="match status" value="1"/>
</dbReference>
<reference evidence="2 3" key="1">
    <citation type="submission" date="2023-07" db="EMBL/GenBank/DDBJ databases">
        <title>Genomic Encyclopedia of Type Strains, Phase IV (KMG-IV): sequencing the most valuable type-strain genomes for metagenomic binning, comparative biology and taxonomic classification.</title>
        <authorList>
            <person name="Goeker M."/>
        </authorList>
    </citation>
    <scope>NUCLEOTIDE SEQUENCE [LARGE SCALE GENOMIC DNA]</scope>
    <source>
        <strain evidence="2 3">DSM 16784</strain>
    </source>
</reference>
<accession>A0ABU0E6J4</accession>
<dbReference type="Proteomes" id="UP001230220">
    <property type="component" value="Unassembled WGS sequence"/>
</dbReference>
<dbReference type="InterPro" id="IPR016181">
    <property type="entry name" value="Acyl_CoA_acyltransferase"/>
</dbReference>
<dbReference type="SUPFAM" id="SSF55729">
    <property type="entry name" value="Acyl-CoA N-acyltransferases (Nat)"/>
    <property type="match status" value="1"/>
</dbReference>
<evidence type="ECO:0000313" key="2">
    <source>
        <dbReference type="EMBL" id="MDQ0362329.1"/>
    </source>
</evidence>